<protein>
    <submittedName>
        <fullName evidence="2">Uncharacterized protein</fullName>
    </submittedName>
</protein>
<accession>A0A1F5HC15</accession>
<evidence type="ECO:0000313" key="3">
    <source>
        <dbReference type="Proteomes" id="UP000176751"/>
    </source>
</evidence>
<dbReference type="Proteomes" id="UP000176751">
    <property type="component" value="Unassembled WGS sequence"/>
</dbReference>
<feature type="region of interest" description="Disordered" evidence="1">
    <location>
        <begin position="1"/>
        <end position="21"/>
    </location>
</feature>
<evidence type="ECO:0000256" key="1">
    <source>
        <dbReference type="SAM" id="MobiDB-lite"/>
    </source>
</evidence>
<evidence type="ECO:0000313" key="2">
    <source>
        <dbReference type="EMBL" id="OGE01693.1"/>
    </source>
</evidence>
<organism evidence="2 3">
    <name type="scientific">Candidatus Curtissbacteria bacterium RIFOXYA1_FULL_41_14</name>
    <dbReference type="NCBI Taxonomy" id="1797737"/>
    <lineage>
        <taxon>Bacteria</taxon>
        <taxon>Candidatus Curtissiibacteriota</taxon>
    </lineage>
</organism>
<dbReference type="EMBL" id="MFCA01000025">
    <property type="protein sequence ID" value="OGE01693.1"/>
    <property type="molecule type" value="Genomic_DNA"/>
</dbReference>
<dbReference type="AlphaFoldDB" id="A0A1F5HC15"/>
<gene>
    <name evidence="2" type="ORF">A2196_02295</name>
</gene>
<sequence length="93" mass="10280">MKPNKAATKSKSKSPIKPQFKPPITTRIIASQSQLFIFITYTSPPLSGPEALWAGGPLPSEALAQEGQKGCIIYLKNNNVKRRIENIDPFAWL</sequence>
<reference evidence="2 3" key="1">
    <citation type="journal article" date="2016" name="Nat. Commun.">
        <title>Thousands of microbial genomes shed light on interconnected biogeochemical processes in an aquifer system.</title>
        <authorList>
            <person name="Anantharaman K."/>
            <person name="Brown C.T."/>
            <person name="Hug L.A."/>
            <person name="Sharon I."/>
            <person name="Castelle C.J."/>
            <person name="Probst A.J."/>
            <person name="Thomas B.C."/>
            <person name="Singh A."/>
            <person name="Wilkins M.J."/>
            <person name="Karaoz U."/>
            <person name="Brodie E.L."/>
            <person name="Williams K.H."/>
            <person name="Hubbard S.S."/>
            <person name="Banfield J.F."/>
        </authorList>
    </citation>
    <scope>NUCLEOTIDE SEQUENCE [LARGE SCALE GENOMIC DNA]</scope>
</reference>
<comment type="caution">
    <text evidence="2">The sequence shown here is derived from an EMBL/GenBank/DDBJ whole genome shotgun (WGS) entry which is preliminary data.</text>
</comment>
<proteinExistence type="predicted"/>
<name>A0A1F5HC15_9BACT</name>